<dbReference type="Gene3D" id="2.40.128.130">
    <property type="entry name" value="Autotransporter beta-domain"/>
    <property type="match status" value="1"/>
</dbReference>
<dbReference type="PANTHER" id="PTHR45642:SF139">
    <property type="entry name" value="SGNH HYDROLASE-TYPE ESTERASE DOMAIN-CONTAINING PROTEIN"/>
    <property type="match status" value="1"/>
</dbReference>
<feature type="chain" id="PRO_5013021247" evidence="2">
    <location>
        <begin position="28"/>
        <end position="790"/>
    </location>
</feature>
<dbReference type="OrthoDB" id="5292073at2"/>
<dbReference type="KEGG" id="maga:Mag101_04805"/>
<evidence type="ECO:0000313" key="5">
    <source>
        <dbReference type="Proteomes" id="UP000188219"/>
    </source>
</evidence>
<dbReference type="eggNOG" id="COG3240">
    <property type="taxonomic scope" value="Bacteria"/>
</dbReference>
<dbReference type="InterPro" id="IPR036709">
    <property type="entry name" value="Autotransporte_beta_dom_sf"/>
</dbReference>
<feature type="signal peptide" evidence="2">
    <location>
        <begin position="1"/>
        <end position="27"/>
    </location>
</feature>
<dbReference type="PROSITE" id="PS51208">
    <property type="entry name" value="AUTOTRANSPORTER"/>
    <property type="match status" value="1"/>
</dbReference>
<dbReference type="InterPro" id="IPR001087">
    <property type="entry name" value="GDSL"/>
</dbReference>
<keyword evidence="5" id="KW-1185">Reference proteome</keyword>
<dbReference type="AlphaFoldDB" id="A0A1Q2M2T3"/>
<protein>
    <submittedName>
        <fullName evidence="4">Autotransporter domain-containing protein</fullName>
    </submittedName>
</protein>
<dbReference type="EMBL" id="CP019650">
    <property type="protein sequence ID" value="AQQ67035.1"/>
    <property type="molecule type" value="Genomic_DNA"/>
</dbReference>
<dbReference type="InterPro" id="IPR036514">
    <property type="entry name" value="SGNH_hydro_sf"/>
</dbReference>
<gene>
    <name evidence="4" type="ORF">Mag101_04805</name>
</gene>
<evidence type="ECO:0000256" key="1">
    <source>
        <dbReference type="ARBA" id="ARBA00022729"/>
    </source>
</evidence>
<evidence type="ECO:0000259" key="3">
    <source>
        <dbReference type="PROSITE" id="PS51208"/>
    </source>
</evidence>
<dbReference type="STRING" id="260552.Mag101_04805"/>
<dbReference type="Proteomes" id="UP000188219">
    <property type="component" value="Chromosome"/>
</dbReference>
<name>A0A1Q2M2T3_9GAMM</name>
<dbReference type="Gene3D" id="3.40.50.1110">
    <property type="entry name" value="SGNH hydrolase"/>
    <property type="match status" value="1"/>
</dbReference>
<reference evidence="4" key="1">
    <citation type="submission" date="2017-02" db="EMBL/GenBank/DDBJ databases">
        <title>Genome of Microbulbifer agarilyticus GP101.</title>
        <authorList>
            <person name="Jung J."/>
            <person name="Bae S.S."/>
            <person name="Baek K."/>
        </authorList>
    </citation>
    <scope>NUCLEOTIDE SEQUENCE [LARGE SCALE GENOMIC DNA]</scope>
    <source>
        <strain evidence="4">GP101</strain>
    </source>
</reference>
<dbReference type="GO" id="GO:0016788">
    <property type="term" value="F:hydrolase activity, acting on ester bonds"/>
    <property type="evidence" value="ECO:0007669"/>
    <property type="project" value="InterPro"/>
</dbReference>
<dbReference type="InterPro" id="IPR050592">
    <property type="entry name" value="GDSL_lipolytic_enzyme"/>
</dbReference>
<dbReference type="Pfam" id="PF00657">
    <property type="entry name" value="Lipase_GDSL"/>
    <property type="match status" value="1"/>
</dbReference>
<dbReference type="Pfam" id="PF03797">
    <property type="entry name" value="Autotransporter"/>
    <property type="match status" value="1"/>
</dbReference>
<sequence length="790" mass="81490">MPNAKRNLAAAIAFASITSGLSTTALADESPFSQVVAFGDSLTDVGNAGVFTSGDDKQAAIDILSQQLGLGPLTPSCAGLNLCLPDVDPSLSEAELLASAEAQVRASLPNVGGGWAVGGHRAADVLLNVLGTRGYMDYLAAQGRSLDVNAHNFVSALLPDPTRETATGLYADLTQLVTLLQGPDVIAQLRAGAAQAEAAGDAATAAQLNAEADAWQAAVNAAPGNIIADSGITGNPHPLGLGYLETTSGRADGKALYWINGGGNDLLSGFTASLSGSITAEQFAAQTGLAANMLADSAGALSDAGANYILVANAPDISKTPGMYAAVAQAVAASPEAAQLANAVAGGLLTQEEADAQLAAAIDGTLSQASNAVTLFNTTLLGDARDIDGVLMVDMEGIVTIAQANPAALGFSDEFDQSTLCYNGNGCIEHPVYGENGSAPDASKLLFNDSVHPTQAAQELLADYYTSVVNAAQVAGQLPDMGVQASRSHTAALEESFASSRYRTAESGVFVSGVFGSSDYDNNLAPSASGDGNGGLIGAGYALRDNLQLGFAVSRSDLSLENNQSDIESTSTNYSLFTRYHANGFFVDASATITDVDYDRIGRHFQLGDQFSDTLYGETSGENTTLDLTAGLNISRGEARFGPFAGVTKVTADVDGYTEAAIDGFTYASADNQQADPFGMNFGSQERRYTTMRFGAFADKAWGDVSAHAQLWYEDTTGTENDMLEVGVKSMTGNMNAMPSYASKDTGLFEDGAGALVGLRWQAAEAIGVSANLTARPNSEHGSINVTYRF</sequence>
<dbReference type="InterPro" id="IPR005546">
    <property type="entry name" value="Autotransporte_beta"/>
</dbReference>
<proteinExistence type="predicted"/>
<keyword evidence="1 2" id="KW-0732">Signal</keyword>
<accession>A0A1Q2M2T3</accession>
<feature type="domain" description="Autotransporter" evidence="3">
    <location>
        <begin position="502"/>
        <end position="790"/>
    </location>
</feature>
<dbReference type="RefSeq" id="WP_077401539.1">
    <property type="nucleotide sequence ID" value="NZ_CP019650.1"/>
</dbReference>
<dbReference type="PANTHER" id="PTHR45642">
    <property type="entry name" value="GDSL ESTERASE/LIPASE EXL3"/>
    <property type="match status" value="1"/>
</dbReference>
<evidence type="ECO:0000313" key="4">
    <source>
        <dbReference type="EMBL" id="AQQ67035.1"/>
    </source>
</evidence>
<dbReference type="SUPFAM" id="SSF103515">
    <property type="entry name" value="Autotransporter"/>
    <property type="match status" value="1"/>
</dbReference>
<organism evidence="4 5">
    <name type="scientific">Microbulbifer agarilyticus</name>
    <dbReference type="NCBI Taxonomy" id="260552"/>
    <lineage>
        <taxon>Bacteria</taxon>
        <taxon>Pseudomonadati</taxon>
        <taxon>Pseudomonadota</taxon>
        <taxon>Gammaproteobacteria</taxon>
        <taxon>Cellvibrionales</taxon>
        <taxon>Microbulbiferaceae</taxon>
        <taxon>Microbulbifer</taxon>
    </lineage>
</organism>
<dbReference type="SMART" id="SM00869">
    <property type="entry name" value="Autotransporter"/>
    <property type="match status" value="1"/>
</dbReference>
<evidence type="ECO:0000256" key="2">
    <source>
        <dbReference type="SAM" id="SignalP"/>
    </source>
</evidence>